<dbReference type="InterPro" id="IPR015422">
    <property type="entry name" value="PyrdxlP-dep_Trfase_small"/>
</dbReference>
<dbReference type="Gene3D" id="3.90.1150.10">
    <property type="entry name" value="Aspartate Aminotransferase, domain 1"/>
    <property type="match status" value="1"/>
</dbReference>
<accession>A0A7S4M0P5</accession>
<dbReference type="GO" id="GO:0051287">
    <property type="term" value="F:NAD binding"/>
    <property type="evidence" value="ECO:0007669"/>
    <property type="project" value="InterPro"/>
</dbReference>
<sequence>MVPASDTGAVEMMMWQLLGPRGVTVCHWESFGSGWFTDAEKQLKLPKLRNLKAPFGELPDLKSIDWNDDVVFTWNGTTSGVKVPNGDWIPDNRGGLSICDATSAAFAMDIPWSKIDVLTYSWQKCLGGEGAHGMLVISPRTVQRLESYKPAWPLPKIFRLTKGGKLDKAIFEGDVINTPSMACFEDYLDALKWAKGCGGLDGLIQRSMRNFNVVKSFVEKNPWIQFLAKDPATVSNTSVCLVINDLSKDQVKTMLSLLERNKVAYDIGAYRDAPAGLRIWCGPTVETADVNALMQWVDYAHTKIKNGDVKKMRITTTDGLADGAVKALSSAGHEVVKKKLSKEELAAGALAEWDAIIIRSATKLTAAIIKATAEKAGSKLRLIARAGVGVDNVDLKAASAAGVMVVNSPLSATNSVVELALGHLLAQARQITRADRTLRDGKWLKNELVGHELAGKNLGFIGFGRIGQALGRVALALGMNIHVYDPFLPDSVLANFNATRHATVQDVFRACTHITIHAFLSPQTRHMVNTEMIGLMPGVAPDGTKCGNHIVNCGRGGIIDEEAAAAALKSGKLNSLALDVFEVEPCGKSPLFESDRFQASPHIGASTIEAQNRVGAEIAGAVIAALDGSPPAGNLVNKDVQPKFGPPRAAKM</sequence>
<name>A0A7S4M0P5_GUITH</name>
<dbReference type="InterPro" id="IPR015424">
    <property type="entry name" value="PyrdxlP-dep_Trfase"/>
</dbReference>
<dbReference type="EMBL" id="HBKN01003633">
    <property type="protein sequence ID" value="CAE2193757.1"/>
    <property type="molecule type" value="Transcribed_RNA"/>
</dbReference>
<reference evidence="5" key="1">
    <citation type="submission" date="2021-01" db="EMBL/GenBank/DDBJ databases">
        <authorList>
            <person name="Corre E."/>
            <person name="Pelletier E."/>
            <person name="Niang G."/>
            <person name="Scheremetjew M."/>
            <person name="Finn R."/>
            <person name="Kale V."/>
            <person name="Holt S."/>
            <person name="Cochrane G."/>
            <person name="Meng A."/>
            <person name="Brown T."/>
            <person name="Cohen L."/>
        </authorList>
    </citation>
    <scope>NUCLEOTIDE SEQUENCE</scope>
    <source>
        <strain evidence="5">CCMP 2712</strain>
    </source>
</reference>
<organism evidence="5">
    <name type="scientific">Guillardia theta</name>
    <name type="common">Cryptophyte</name>
    <name type="synonym">Cryptomonas phi</name>
    <dbReference type="NCBI Taxonomy" id="55529"/>
    <lineage>
        <taxon>Eukaryota</taxon>
        <taxon>Cryptophyceae</taxon>
        <taxon>Pyrenomonadales</taxon>
        <taxon>Geminigeraceae</taxon>
        <taxon>Guillardia</taxon>
    </lineage>
</organism>
<dbReference type="SUPFAM" id="SSF51735">
    <property type="entry name" value="NAD(P)-binding Rossmann-fold domains"/>
    <property type="match status" value="1"/>
</dbReference>
<dbReference type="AlphaFoldDB" id="A0A7S4M0P5"/>
<dbReference type="GO" id="GO:0008453">
    <property type="term" value="F:alanine-glyoxylate transaminase activity"/>
    <property type="evidence" value="ECO:0007669"/>
    <property type="project" value="TreeGrafter"/>
</dbReference>
<evidence type="ECO:0000313" key="5">
    <source>
        <dbReference type="EMBL" id="CAE2193757.1"/>
    </source>
</evidence>
<evidence type="ECO:0000256" key="2">
    <source>
        <dbReference type="ARBA" id="ARBA00022898"/>
    </source>
</evidence>
<dbReference type="InterPro" id="IPR006271">
    <property type="entry name" value="Pser_aminoTfrase_methanosarc"/>
</dbReference>
<dbReference type="PANTHER" id="PTHR21152:SF40">
    <property type="entry name" value="ALANINE--GLYOXYLATE AMINOTRANSFERASE"/>
    <property type="match status" value="1"/>
</dbReference>
<dbReference type="NCBIfam" id="NF002841">
    <property type="entry name" value="PRK03080.1-2"/>
    <property type="match status" value="1"/>
</dbReference>
<comment type="cofactor">
    <cofactor evidence="1">
        <name>pyridoxal 5'-phosphate</name>
        <dbReference type="ChEBI" id="CHEBI:597326"/>
    </cofactor>
</comment>
<dbReference type="InterPro" id="IPR006139">
    <property type="entry name" value="D-isomer_2_OHA_DH_cat_dom"/>
</dbReference>
<feature type="domain" description="D-isomer specific 2-hydroxyacid dehydrogenase catalytic" evidence="3">
    <location>
        <begin position="318"/>
        <end position="633"/>
    </location>
</feature>
<keyword evidence="2" id="KW-0663">Pyridoxal phosphate</keyword>
<dbReference type="SUPFAM" id="SSF53383">
    <property type="entry name" value="PLP-dependent transferases"/>
    <property type="match status" value="1"/>
</dbReference>
<dbReference type="GO" id="GO:0005777">
    <property type="term" value="C:peroxisome"/>
    <property type="evidence" value="ECO:0007669"/>
    <property type="project" value="TreeGrafter"/>
</dbReference>
<evidence type="ECO:0008006" key="6">
    <source>
        <dbReference type="Google" id="ProtNLM"/>
    </source>
</evidence>
<gene>
    <name evidence="5" type="ORF">GTHE00462_LOCUS3068</name>
</gene>
<evidence type="ECO:0000259" key="4">
    <source>
        <dbReference type="Pfam" id="PF02826"/>
    </source>
</evidence>
<proteinExistence type="predicted"/>
<evidence type="ECO:0000259" key="3">
    <source>
        <dbReference type="Pfam" id="PF00389"/>
    </source>
</evidence>
<dbReference type="Pfam" id="PF02826">
    <property type="entry name" value="2-Hacid_dh_C"/>
    <property type="match status" value="1"/>
</dbReference>
<feature type="domain" description="D-isomer specific 2-hydroxyacid dehydrogenase NAD-binding" evidence="4">
    <location>
        <begin position="422"/>
        <end position="604"/>
    </location>
</feature>
<dbReference type="GO" id="GO:0004648">
    <property type="term" value="F:O-phospho-L-serine:2-oxoglutarate aminotransferase activity"/>
    <property type="evidence" value="ECO:0007669"/>
    <property type="project" value="InterPro"/>
</dbReference>
<dbReference type="SUPFAM" id="SSF52283">
    <property type="entry name" value="Formate/glycerate dehydrogenase catalytic domain-like"/>
    <property type="match status" value="1"/>
</dbReference>
<dbReference type="Gene3D" id="3.40.640.10">
    <property type="entry name" value="Type I PLP-dependent aspartate aminotransferase-like (Major domain)"/>
    <property type="match status" value="1"/>
</dbReference>
<dbReference type="PANTHER" id="PTHR21152">
    <property type="entry name" value="AMINOTRANSFERASE CLASS V"/>
    <property type="match status" value="1"/>
</dbReference>
<protein>
    <recommendedName>
        <fullName evidence="6">Phosphoglycerate dehydrogenase</fullName>
    </recommendedName>
</protein>
<dbReference type="InterPro" id="IPR015421">
    <property type="entry name" value="PyrdxlP-dep_Trfase_major"/>
</dbReference>
<dbReference type="GO" id="GO:0019265">
    <property type="term" value="P:glycine biosynthetic process, by transamination of glyoxylate"/>
    <property type="evidence" value="ECO:0007669"/>
    <property type="project" value="TreeGrafter"/>
</dbReference>
<dbReference type="GO" id="GO:0004760">
    <property type="term" value="F:L-serine-pyruvate transaminase activity"/>
    <property type="evidence" value="ECO:0007669"/>
    <property type="project" value="TreeGrafter"/>
</dbReference>
<dbReference type="NCBIfam" id="TIGR01365">
    <property type="entry name" value="serC_2"/>
    <property type="match status" value="1"/>
</dbReference>
<dbReference type="InterPro" id="IPR006140">
    <property type="entry name" value="D-isomer_DH_NAD-bd"/>
</dbReference>
<dbReference type="CDD" id="cd01494">
    <property type="entry name" value="AAT_I"/>
    <property type="match status" value="1"/>
</dbReference>
<evidence type="ECO:0000256" key="1">
    <source>
        <dbReference type="ARBA" id="ARBA00001933"/>
    </source>
</evidence>
<dbReference type="Gene3D" id="3.40.50.720">
    <property type="entry name" value="NAD(P)-binding Rossmann-like Domain"/>
    <property type="match status" value="2"/>
</dbReference>
<dbReference type="InterPro" id="IPR036291">
    <property type="entry name" value="NAD(P)-bd_dom_sf"/>
</dbReference>
<dbReference type="CDD" id="cd12173">
    <property type="entry name" value="PGDH_4"/>
    <property type="match status" value="1"/>
</dbReference>
<dbReference type="Pfam" id="PF00389">
    <property type="entry name" value="2-Hacid_dh"/>
    <property type="match status" value="1"/>
</dbReference>
<dbReference type="GO" id="GO:0016616">
    <property type="term" value="F:oxidoreductase activity, acting on the CH-OH group of donors, NAD or NADP as acceptor"/>
    <property type="evidence" value="ECO:0007669"/>
    <property type="project" value="InterPro"/>
</dbReference>
<dbReference type="GO" id="GO:0006564">
    <property type="term" value="P:L-serine biosynthetic process"/>
    <property type="evidence" value="ECO:0007669"/>
    <property type="project" value="InterPro"/>
</dbReference>